<sequence>MNNTKATDSHQPAAVRLVQILIYLAAVFNVINGLYSFGSPDPLKKWISITMIATGVAAAYVGFRMQNPSATGRTTAIVISVIMIVLRLIEFAVWLNVGFIIGVILPVFVIWRLSTQEAKTWFEKE</sequence>
<dbReference type="EMBL" id="JAROCD010000006">
    <property type="protein sequence ID" value="MDN4602114.1"/>
    <property type="molecule type" value="Genomic_DNA"/>
</dbReference>
<keyword evidence="1" id="KW-0472">Membrane</keyword>
<evidence type="ECO:0000313" key="2">
    <source>
        <dbReference type="EMBL" id="MDN4602114.1"/>
    </source>
</evidence>
<dbReference type="Proteomes" id="UP001174205">
    <property type="component" value="Unassembled WGS sequence"/>
</dbReference>
<organism evidence="2 3">
    <name type="scientific">Paenibacillus vandeheii</name>
    <dbReference type="NCBI Taxonomy" id="3035917"/>
    <lineage>
        <taxon>Bacteria</taxon>
        <taxon>Bacillati</taxon>
        <taxon>Bacillota</taxon>
        <taxon>Bacilli</taxon>
        <taxon>Bacillales</taxon>
        <taxon>Paenibacillaceae</taxon>
        <taxon>Paenibacillus</taxon>
    </lineage>
</organism>
<feature type="transmembrane region" description="Helical" evidence="1">
    <location>
        <begin position="43"/>
        <end position="63"/>
    </location>
</feature>
<keyword evidence="1" id="KW-0812">Transmembrane</keyword>
<reference evidence="2" key="1">
    <citation type="submission" date="2023-03" db="EMBL/GenBank/DDBJ databases">
        <title>MT1 and MT2 Draft Genomes of Novel Species.</title>
        <authorList>
            <person name="Venkateswaran K."/>
        </authorList>
    </citation>
    <scope>NUCLEOTIDE SEQUENCE</scope>
    <source>
        <strain evidence="2">F6_3S_P_1C</strain>
    </source>
</reference>
<keyword evidence="1" id="KW-1133">Transmembrane helix</keyword>
<proteinExistence type="predicted"/>
<accession>A0ABT8JD41</accession>
<evidence type="ECO:0000256" key="1">
    <source>
        <dbReference type="SAM" id="Phobius"/>
    </source>
</evidence>
<protein>
    <recommendedName>
        <fullName evidence="4">DUF2568 domain-containing protein</fullName>
    </recommendedName>
</protein>
<keyword evidence="3" id="KW-1185">Reference proteome</keyword>
<dbReference type="RefSeq" id="WP_301246834.1">
    <property type="nucleotide sequence ID" value="NZ_JAROCD010000006.1"/>
</dbReference>
<gene>
    <name evidence="2" type="ORF">P5G61_12820</name>
</gene>
<feature type="transmembrane region" description="Helical" evidence="1">
    <location>
        <begin position="20"/>
        <end position="37"/>
    </location>
</feature>
<evidence type="ECO:0008006" key="4">
    <source>
        <dbReference type="Google" id="ProtNLM"/>
    </source>
</evidence>
<feature type="transmembrane region" description="Helical" evidence="1">
    <location>
        <begin position="70"/>
        <end position="89"/>
    </location>
</feature>
<feature type="transmembrane region" description="Helical" evidence="1">
    <location>
        <begin position="95"/>
        <end position="114"/>
    </location>
</feature>
<name>A0ABT8JD41_9BACL</name>
<comment type="caution">
    <text evidence="2">The sequence shown here is derived from an EMBL/GenBank/DDBJ whole genome shotgun (WGS) entry which is preliminary data.</text>
</comment>
<evidence type="ECO:0000313" key="3">
    <source>
        <dbReference type="Proteomes" id="UP001174205"/>
    </source>
</evidence>